<organism evidence="7 8">
    <name type="scientific">Polarella glacialis</name>
    <name type="common">Dinoflagellate</name>
    <dbReference type="NCBI Taxonomy" id="89957"/>
    <lineage>
        <taxon>Eukaryota</taxon>
        <taxon>Sar</taxon>
        <taxon>Alveolata</taxon>
        <taxon>Dinophyceae</taxon>
        <taxon>Suessiales</taxon>
        <taxon>Suessiaceae</taxon>
        <taxon>Polarella</taxon>
    </lineage>
</organism>
<dbReference type="PANTHER" id="PTHR23516:SF1">
    <property type="entry name" value="MOLYBDATE-ANION TRANSPORTER"/>
    <property type="match status" value="1"/>
</dbReference>
<name>A0A813D5Y4_POLGL</name>
<evidence type="ECO:0000313" key="7">
    <source>
        <dbReference type="EMBL" id="CAE8581553.1"/>
    </source>
</evidence>
<dbReference type="InterPro" id="IPR009091">
    <property type="entry name" value="RCC1/BLIP-II"/>
</dbReference>
<evidence type="ECO:0000256" key="1">
    <source>
        <dbReference type="ARBA" id="ARBA00004651"/>
    </source>
</evidence>
<keyword evidence="3" id="KW-1003">Cell membrane</keyword>
<dbReference type="SUPFAM" id="SSF50985">
    <property type="entry name" value="RCC1/BLIP-II"/>
    <property type="match status" value="1"/>
</dbReference>
<reference evidence="7" key="1">
    <citation type="submission" date="2021-02" db="EMBL/GenBank/DDBJ databases">
        <authorList>
            <person name="Dougan E. K."/>
            <person name="Rhodes N."/>
            <person name="Thang M."/>
            <person name="Chan C."/>
        </authorList>
    </citation>
    <scope>NUCLEOTIDE SEQUENCE</scope>
</reference>
<gene>
    <name evidence="7" type="ORF">PGLA1383_LOCUS577</name>
</gene>
<dbReference type="EMBL" id="CAJNNV010000133">
    <property type="protein sequence ID" value="CAE8581553.1"/>
    <property type="molecule type" value="Genomic_DNA"/>
</dbReference>
<keyword evidence="6" id="KW-0472">Membrane</keyword>
<protein>
    <submittedName>
        <fullName evidence="7">Uncharacterized protein</fullName>
    </submittedName>
</protein>
<sequence length="344" mass="35495">MAVFGNLGAFGAIKANGSVVTWGDDDCGVNSSAVAPLLTEGVVQVYGNDGAFAAIKANGSVVTWGDDDFGGNSSAVAPLLTEGVVQGVVQVCGTDNAFAAIKANGSVVTWGNPHFGGNSSAVAPLLTEGVVQVCGNDGAFAAIMSNGSVVTWGPDNCGGNSSAVAPLLTEGIVQVCGNRSAFAAIKANGSVVTWGDDDCGGNSSAASHSAFTTDYALTIRTAFDKYYTIPFYRTISIHDAFAEHEANTYNNAYASMFIFVFMWTPALTEEGKPKPPYGHIFAAFMVMSMLGSQVFSILSASRSVEEVGRLAMAAAAACHMIPVFSSDATIRFLSFLGFELCVGV</sequence>
<evidence type="ECO:0000256" key="4">
    <source>
        <dbReference type="ARBA" id="ARBA00022692"/>
    </source>
</evidence>
<keyword evidence="5" id="KW-1133">Transmembrane helix</keyword>
<evidence type="ECO:0000313" key="8">
    <source>
        <dbReference type="Proteomes" id="UP000654075"/>
    </source>
</evidence>
<comment type="subcellular location">
    <subcellularLocation>
        <location evidence="1">Cell membrane</location>
        <topology evidence="1">Multi-pass membrane protein</topology>
    </subcellularLocation>
</comment>
<evidence type="ECO:0000256" key="6">
    <source>
        <dbReference type="ARBA" id="ARBA00023136"/>
    </source>
</evidence>
<comment type="caution">
    <text evidence="7">The sequence shown here is derived from an EMBL/GenBank/DDBJ whole genome shotgun (WGS) entry which is preliminary data.</text>
</comment>
<dbReference type="GO" id="GO:0015098">
    <property type="term" value="F:molybdate ion transmembrane transporter activity"/>
    <property type="evidence" value="ECO:0007669"/>
    <property type="project" value="InterPro"/>
</dbReference>
<keyword evidence="2" id="KW-0813">Transport</keyword>
<evidence type="ECO:0000256" key="5">
    <source>
        <dbReference type="ARBA" id="ARBA00022989"/>
    </source>
</evidence>
<evidence type="ECO:0000256" key="2">
    <source>
        <dbReference type="ARBA" id="ARBA00022448"/>
    </source>
</evidence>
<dbReference type="Pfam" id="PF05631">
    <property type="entry name" value="MFS_5"/>
    <property type="match status" value="1"/>
</dbReference>
<keyword evidence="8" id="KW-1185">Reference proteome</keyword>
<dbReference type="InterPro" id="IPR008509">
    <property type="entry name" value="MOT2/MFSD5"/>
</dbReference>
<proteinExistence type="predicted"/>
<dbReference type="Gene3D" id="2.130.10.30">
    <property type="entry name" value="Regulator of chromosome condensation 1/beta-lactamase-inhibitor protein II"/>
    <property type="match status" value="1"/>
</dbReference>
<evidence type="ECO:0000256" key="3">
    <source>
        <dbReference type="ARBA" id="ARBA00022475"/>
    </source>
</evidence>
<keyword evidence="4" id="KW-0812">Transmembrane</keyword>
<dbReference type="AlphaFoldDB" id="A0A813D5Y4"/>
<feature type="non-terminal residue" evidence="7">
    <location>
        <position position="344"/>
    </location>
</feature>
<dbReference type="PANTHER" id="PTHR23516">
    <property type="entry name" value="SAM (S-ADENOSYL METHIONINE) TRANSPORTER"/>
    <property type="match status" value="1"/>
</dbReference>
<dbReference type="GO" id="GO:0005886">
    <property type="term" value="C:plasma membrane"/>
    <property type="evidence" value="ECO:0007669"/>
    <property type="project" value="UniProtKB-SubCell"/>
</dbReference>
<dbReference type="Proteomes" id="UP000654075">
    <property type="component" value="Unassembled WGS sequence"/>
</dbReference>
<accession>A0A813D5Y4</accession>